<gene>
    <name evidence="2" type="ORF">PR048_006374</name>
</gene>
<organism evidence="2 3">
    <name type="scientific">Dryococelus australis</name>
    <dbReference type="NCBI Taxonomy" id="614101"/>
    <lineage>
        <taxon>Eukaryota</taxon>
        <taxon>Metazoa</taxon>
        <taxon>Ecdysozoa</taxon>
        <taxon>Arthropoda</taxon>
        <taxon>Hexapoda</taxon>
        <taxon>Insecta</taxon>
        <taxon>Pterygota</taxon>
        <taxon>Neoptera</taxon>
        <taxon>Polyneoptera</taxon>
        <taxon>Phasmatodea</taxon>
        <taxon>Verophasmatodea</taxon>
        <taxon>Anareolatae</taxon>
        <taxon>Phasmatidae</taxon>
        <taxon>Eurycanthinae</taxon>
        <taxon>Dryococelus</taxon>
    </lineage>
</organism>
<evidence type="ECO:0000313" key="2">
    <source>
        <dbReference type="EMBL" id="KAJ8893774.1"/>
    </source>
</evidence>
<sequence length="85" mass="9912">MMTDKEESGTPSARGGINNLKSPQPMEFTNPSSWPAWERRFLRYMSVSGYNSKPHKEQIDILLYLLGEYVEEIWSQFQPTPETQE</sequence>
<dbReference type="EMBL" id="JARBHB010000002">
    <property type="protein sequence ID" value="KAJ8893774.1"/>
    <property type="molecule type" value="Genomic_DNA"/>
</dbReference>
<accession>A0ABQ9IAT2</accession>
<comment type="caution">
    <text evidence="2">The sequence shown here is derived from an EMBL/GenBank/DDBJ whole genome shotgun (WGS) entry which is preliminary data.</text>
</comment>
<dbReference type="Proteomes" id="UP001159363">
    <property type="component" value="Chromosome 2"/>
</dbReference>
<feature type="region of interest" description="Disordered" evidence="1">
    <location>
        <begin position="1"/>
        <end position="32"/>
    </location>
</feature>
<feature type="compositionally biased region" description="Polar residues" evidence="1">
    <location>
        <begin position="19"/>
        <end position="32"/>
    </location>
</feature>
<protein>
    <submittedName>
        <fullName evidence="2">Uncharacterized protein</fullName>
    </submittedName>
</protein>
<evidence type="ECO:0000256" key="1">
    <source>
        <dbReference type="SAM" id="MobiDB-lite"/>
    </source>
</evidence>
<evidence type="ECO:0000313" key="3">
    <source>
        <dbReference type="Proteomes" id="UP001159363"/>
    </source>
</evidence>
<name>A0ABQ9IAT2_9NEOP</name>
<reference evidence="2 3" key="1">
    <citation type="submission" date="2023-02" db="EMBL/GenBank/DDBJ databases">
        <title>LHISI_Scaffold_Assembly.</title>
        <authorList>
            <person name="Stuart O.P."/>
            <person name="Cleave R."/>
            <person name="Magrath M.J.L."/>
            <person name="Mikheyev A.S."/>
        </authorList>
    </citation>
    <scope>NUCLEOTIDE SEQUENCE [LARGE SCALE GENOMIC DNA]</scope>
    <source>
        <strain evidence="2">Daus_M_001</strain>
        <tissue evidence="2">Leg muscle</tissue>
    </source>
</reference>
<keyword evidence="3" id="KW-1185">Reference proteome</keyword>
<proteinExistence type="predicted"/>